<proteinExistence type="predicted"/>
<dbReference type="SUPFAM" id="SSF56112">
    <property type="entry name" value="Protein kinase-like (PK-like)"/>
    <property type="match status" value="1"/>
</dbReference>
<gene>
    <name evidence="1" type="ORF">E1261_04705</name>
</gene>
<comment type="caution">
    <text evidence="1">The sequence shown here is derived from an EMBL/GenBank/DDBJ whole genome shotgun (WGS) entry which is preliminary data.</text>
</comment>
<dbReference type="OrthoDB" id="4577657at2"/>
<name>A0A4R4QFS9_9ACTN</name>
<dbReference type="RefSeq" id="WP_132402393.1">
    <property type="nucleotide sequence ID" value="NZ_SMKA01000010.1"/>
</dbReference>
<keyword evidence="2" id="KW-1185">Reference proteome</keyword>
<accession>A0A4R4QFS9</accession>
<dbReference type="EMBL" id="SMKA01000010">
    <property type="protein sequence ID" value="TDC34012.1"/>
    <property type="molecule type" value="Genomic_DNA"/>
</dbReference>
<dbReference type="AlphaFoldDB" id="A0A4R4QFS9"/>
<evidence type="ECO:0000313" key="2">
    <source>
        <dbReference type="Proteomes" id="UP000295075"/>
    </source>
</evidence>
<organism evidence="1 2">
    <name type="scientific">Kribbella albertanoniae</name>
    <dbReference type="NCBI Taxonomy" id="1266829"/>
    <lineage>
        <taxon>Bacteria</taxon>
        <taxon>Bacillati</taxon>
        <taxon>Actinomycetota</taxon>
        <taxon>Actinomycetes</taxon>
        <taxon>Propionibacteriales</taxon>
        <taxon>Kribbellaceae</taxon>
        <taxon>Kribbella</taxon>
    </lineage>
</organism>
<sequence length="393" mass="43516">MRPRLASTATCRAGGLFAAEICRRSGETREIVDPELTYRLGSSLQSLLALGDHDWTLEEVRYAANSPTTAGLYRVRFGDKSLFVKVLRSYRLWPQLALLPAEFQTLAVRGDLWRYEADVYIDGLTYSLPTGLRLPELYGVDLLDDDHLVMVMEDVRTTESAWDRERYGAAAQLLGRLNVRLTRNDTLPAAIDRTPGRFTSMMVSGFVEQFALPPLLDPTTWEHPLLAGSNLRHDLEELASRIPQVLQELAGRPHLMSHGDACPQNLLIPTDASDTFVGIDWSPGGMVAAGDDLGQLLIGRAHSGELTVAELAELRELLIDRYHAGLVSEGCSNITTDDVRTGLDSALMLRSAFASLPLNRMAEPMTEELEQLVGQRLELTRYLVELGTVSLGR</sequence>
<protein>
    <submittedName>
        <fullName evidence="1">Uncharacterized protein</fullName>
    </submittedName>
</protein>
<dbReference type="InterPro" id="IPR011009">
    <property type="entry name" value="Kinase-like_dom_sf"/>
</dbReference>
<reference evidence="1 2" key="1">
    <citation type="submission" date="2019-03" db="EMBL/GenBank/DDBJ databases">
        <title>Draft genome sequences of novel Actinobacteria.</title>
        <authorList>
            <person name="Sahin N."/>
            <person name="Ay H."/>
            <person name="Saygin H."/>
        </authorList>
    </citation>
    <scope>NUCLEOTIDE SEQUENCE [LARGE SCALE GENOMIC DNA]</scope>
    <source>
        <strain evidence="1 2">JCM 30547</strain>
    </source>
</reference>
<evidence type="ECO:0000313" key="1">
    <source>
        <dbReference type="EMBL" id="TDC34012.1"/>
    </source>
</evidence>
<dbReference type="Proteomes" id="UP000295075">
    <property type="component" value="Unassembled WGS sequence"/>
</dbReference>